<reference evidence="2" key="1">
    <citation type="journal article" date="2014" name="Int. J. Syst. Evol. Microbiol.">
        <title>Complete genome sequence of Corynebacterium casei LMG S-19264T (=DSM 44701T), isolated from a smear-ripened cheese.</title>
        <authorList>
            <consortium name="US DOE Joint Genome Institute (JGI-PGF)"/>
            <person name="Walter F."/>
            <person name="Albersmeier A."/>
            <person name="Kalinowski J."/>
            <person name="Ruckert C."/>
        </authorList>
    </citation>
    <scope>NUCLEOTIDE SEQUENCE</scope>
    <source>
        <strain evidence="2">CGMCC 1.15725</strain>
    </source>
</reference>
<evidence type="ECO:0000313" key="3">
    <source>
        <dbReference type="Proteomes" id="UP000646365"/>
    </source>
</evidence>
<dbReference type="EMBL" id="BMJQ01000017">
    <property type="protein sequence ID" value="GGF40850.1"/>
    <property type="molecule type" value="Genomic_DNA"/>
</dbReference>
<keyword evidence="1" id="KW-0732">Signal</keyword>
<evidence type="ECO:0008006" key="4">
    <source>
        <dbReference type="Google" id="ProtNLM"/>
    </source>
</evidence>
<name>A0A8J2YYE3_9PROT</name>
<proteinExistence type="predicted"/>
<protein>
    <recommendedName>
        <fullName evidence="4">Small secreted protein</fullName>
    </recommendedName>
</protein>
<feature type="chain" id="PRO_5035311763" description="Small secreted protein" evidence="1">
    <location>
        <begin position="25"/>
        <end position="160"/>
    </location>
</feature>
<sequence length="160" mass="17271">MLRHTSILAAVAASGLTFATVGLAQTPPPAAASAHPHYSQALVDLRLARALLMVPDDTPAHKFELTAVNDIDQAMAEIKHASIDDGKSPDDHVPIDANVSHRDRLHEIQSLVEGVTRDLNADEDDKKALGWRARAIKDVADAHAFVLAAENNEKEKPKKP</sequence>
<dbReference type="AlphaFoldDB" id="A0A8J2YYE3"/>
<reference evidence="2" key="2">
    <citation type="submission" date="2020-09" db="EMBL/GenBank/DDBJ databases">
        <authorList>
            <person name="Sun Q."/>
            <person name="Zhou Y."/>
        </authorList>
    </citation>
    <scope>NUCLEOTIDE SEQUENCE</scope>
    <source>
        <strain evidence="2">CGMCC 1.15725</strain>
    </source>
</reference>
<gene>
    <name evidence="2" type="ORF">GCM10011611_54090</name>
</gene>
<evidence type="ECO:0000256" key="1">
    <source>
        <dbReference type="SAM" id="SignalP"/>
    </source>
</evidence>
<comment type="caution">
    <text evidence="2">The sequence shown here is derived from an EMBL/GenBank/DDBJ whole genome shotgun (WGS) entry which is preliminary data.</text>
</comment>
<evidence type="ECO:0000313" key="2">
    <source>
        <dbReference type="EMBL" id="GGF40850.1"/>
    </source>
</evidence>
<organism evidence="2 3">
    <name type="scientific">Aliidongia dinghuensis</name>
    <dbReference type="NCBI Taxonomy" id="1867774"/>
    <lineage>
        <taxon>Bacteria</taxon>
        <taxon>Pseudomonadati</taxon>
        <taxon>Pseudomonadota</taxon>
        <taxon>Alphaproteobacteria</taxon>
        <taxon>Rhodospirillales</taxon>
        <taxon>Dongiaceae</taxon>
        <taxon>Aliidongia</taxon>
    </lineage>
</organism>
<keyword evidence="3" id="KW-1185">Reference proteome</keyword>
<dbReference type="RefSeq" id="WP_189051293.1">
    <property type="nucleotide sequence ID" value="NZ_BMJQ01000017.1"/>
</dbReference>
<feature type="signal peptide" evidence="1">
    <location>
        <begin position="1"/>
        <end position="24"/>
    </location>
</feature>
<accession>A0A8J2YYE3</accession>
<dbReference type="Proteomes" id="UP000646365">
    <property type="component" value="Unassembled WGS sequence"/>
</dbReference>